<dbReference type="InterPro" id="IPR018321">
    <property type="entry name" value="Glucosamine6P_isomerase_CS"/>
</dbReference>
<dbReference type="GO" id="GO:0006043">
    <property type="term" value="P:glucosamine catabolic process"/>
    <property type="evidence" value="ECO:0007669"/>
    <property type="project" value="TreeGrafter"/>
</dbReference>
<reference evidence="4 5" key="1">
    <citation type="submission" date="2023-03" db="EMBL/GenBank/DDBJ databases">
        <title>Bacillus Genome Sequencing.</title>
        <authorList>
            <person name="Dunlap C."/>
        </authorList>
    </citation>
    <scope>NUCLEOTIDE SEQUENCE [LARGE SCALE GENOMIC DNA]</scope>
    <source>
        <strain evidence="4 5">B-59205</strain>
    </source>
</reference>
<proteinExistence type="predicted"/>
<dbReference type="RefSeq" id="WP_326122834.1">
    <property type="nucleotide sequence ID" value="NZ_JARSFG010000010.1"/>
</dbReference>
<evidence type="ECO:0000313" key="4">
    <source>
        <dbReference type="EMBL" id="MEC1178299.1"/>
    </source>
</evidence>
<protein>
    <submittedName>
        <fullName evidence="4">Glucosamine-6-phosphate deaminase</fullName>
    </submittedName>
</protein>
<evidence type="ECO:0000259" key="3">
    <source>
        <dbReference type="Pfam" id="PF01182"/>
    </source>
</evidence>
<dbReference type="Proteomes" id="UP001344888">
    <property type="component" value="Unassembled WGS sequence"/>
</dbReference>
<dbReference type="GO" id="GO:0042802">
    <property type="term" value="F:identical protein binding"/>
    <property type="evidence" value="ECO:0007669"/>
    <property type="project" value="TreeGrafter"/>
</dbReference>
<organism evidence="4 5">
    <name type="scientific">Metasolibacillus meyeri</name>
    <dbReference type="NCBI Taxonomy" id="1071052"/>
    <lineage>
        <taxon>Bacteria</taxon>
        <taxon>Bacillati</taxon>
        <taxon>Bacillota</taxon>
        <taxon>Bacilli</taxon>
        <taxon>Bacillales</taxon>
        <taxon>Caryophanaceae</taxon>
        <taxon>Metasolibacillus</taxon>
    </lineage>
</organism>
<feature type="domain" description="Glucosamine/galactosamine-6-phosphate isomerase" evidence="3">
    <location>
        <begin position="14"/>
        <end position="222"/>
    </location>
</feature>
<dbReference type="Gene3D" id="3.40.50.1360">
    <property type="match status" value="1"/>
</dbReference>
<dbReference type="GO" id="GO:0019262">
    <property type="term" value="P:N-acetylneuraminate catabolic process"/>
    <property type="evidence" value="ECO:0007669"/>
    <property type="project" value="TreeGrafter"/>
</dbReference>
<keyword evidence="2" id="KW-0119">Carbohydrate metabolism</keyword>
<accession>A0AAW9NSG7</accession>
<name>A0AAW9NSG7_9BACL</name>
<dbReference type="GO" id="GO:0005737">
    <property type="term" value="C:cytoplasm"/>
    <property type="evidence" value="ECO:0007669"/>
    <property type="project" value="TreeGrafter"/>
</dbReference>
<sequence length="234" mass="25846">MALQLKTFESVDELYDFAAQFLQQKVKEGAKTFGLATGGTMQPLYKNLRQSDVDFSNCTSFNLDEYIGLPIEHPESYFTYMQKELFEHKPFSKNYLPNGLAEDADAEAAHYNELLAQHPVDVQLLGVGENGHIGFNEPGTPFSEKTHVVTLTASTREANARFFNSIDEVPEKAITMGIANILQAKEVLLIAVGEKKRAALESLVRGEVSVDSPITVLQQHANVVVLTDLNISLA</sequence>
<dbReference type="GO" id="GO:0004342">
    <property type="term" value="F:glucosamine-6-phosphate deaminase activity"/>
    <property type="evidence" value="ECO:0007669"/>
    <property type="project" value="InterPro"/>
</dbReference>
<keyword evidence="1" id="KW-0378">Hydrolase</keyword>
<comment type="caution">
    <text evidence="4">The sequence shown here is derived from an EMBL/GenBank/DDBJ whole genome shotgun (WGS) entry which is preliminary data.</text>
</comment>
<dbReference type="InterPro" id="IPR037171">
    <property type="entry name" value="NagB/RpiA_transferase-like"/>
</dbReference>
<dbReference type="GO" id="GO:0005975">
    <property type="term" value="P:carbohydrate metabolic process"/>
    <property type="evidence" value="ECO:0007669"/>
    <property type="project" value="InterPro"/>
</dbReference>
<dbReference type="EMBL" id="JARSFG010000010">
    <property type="protein sequence ID" value="MEC1178299.1"/>
    <property type="molecule type" value="Genomic_DNA"/>
</dbReference>
<dbReference type="PANTHER" id="PTHR11280:SF5">
    <property type="entry name" value="GLUCOSAMINE-6-PHOSPHATE ISOMERASE"/>
    <property type="match status" value="1"/>
</dbReference>
<dbReference type="InterPro" id="IPR006148">
    <property type="entry name" value="Glc/Gal-6P_isomerase"/>
</dbReference>
<evidence type="ECO:0000256" key="1">
    <source>
        <dbReference type="ARBA" id="ARBA00022801"/>
    </source>
</evidence>
<gene>
    <name evidence="4" type="ORF">P9B03_07380</name>
</gene>
<dbReference type="Pfam" id="PF01182">
    <property type="entry name" value="Glucosamine_iso"/>
    <property type="match status" value="1"/>
</dbReference>
<evidence type="ECO:0000313" key="5">
    <source>
        <dbReference type="Proteomes" id="UP001344888"/>
    </source>
</evidence>
<dbReference type="GO" id="GO:0006046">
    <property type="term" value="P:N-acetylglucosamine catabolic process"/>
    <property type="evidence" value="ECO:0007669"/>
    <property type="project" value="TreeGrafter"/>
</dbReference>
<dbReference type="SUPFAM" id="SSF100950">
    <property type="entry name" value="NagB/RpiA/CoA transferase-like"/>
    <property type="match status" value="1"/>
</dbReference>
<dbReference type="CDD" id="cd01399">
    <property type="entry name" value="GlcN6P_deaminase"/>
    <property type="match status" value="1"/>
</dbReference>
<evidence type="ECO:0000256" key="2">
    <source>
        <dbReference type="ARBA" id="ARBA00023277"/>
    </source>
</evidence>
<dbReference type="InterPro" id="IPR004547">
    <property type="entry name" value="Glucosamine6P_isomerase"/>
</dbReference>
<dbReference type="PANTHER" id="PTHR11280">
    <property type="entry name" value="GLUCOSAMINE-6-PHOSPHATE ISOMERASE"/>
    <property type="match status" value="1"/>
</dbReference>
<keyword evidence="5" id="KW-1185">Reference proteome</keyword>
<dbReference type="PROSITE" id="PS01161">
    <property type="entry name" value="GLC_GALNAC_ISOMERASE"/>
    <property type="match status" value="1"/>
</dbReference>
<dbReference type="AlphaFoldDB" id="A0AAW9NSG7"/>